<feature type="transmembrane region" description="Helical" evidence="1">
    <location>
        <begin position="29"/>
        <end position="47"/>
    </location>
</feature>
<keyword evidence="3" id="KW-1185">Reference proteome</keyword>
<dbReference type="InterPro" id="IPR025608">
    <property type="entry name" value="TcpE"/>
</dbReference>
<keyword evidence="1" id="KW-0812">Transmembrane</keyword>
<dbReference type="RefSeq" id="WP_227600814.1">
    <property type="nucleotide sequence ID" value="NZ_JAJEPX010000024.1"/>
</dbReference>
<reference evidence="2 3" key="1">
    <citation type="submission" date="2021-10" db="EMBL/GenBank/DDBJ databases">
        <title>Anaerobic single-cell dispensing facilitates the cultivation of human gut bacteria.</title>
        <authorList>
            <person name="Afrizal A."/>
        </authorList>
    </citation>
    <scope>NUCLEOTIDE SEQUENCE [LARGE SCALE GENOMIC DNA]</scope>
    <source>
        <strain evidence="2 3">CLA-AA-H270</strain>
    </source>
</reference>
<keyword evidence="1" id="KW-1133">Transmembrane helix</keyword>
<sequence>MKKLRSYSSVWKVEQVIYSFGDAKLPTPVTVTQLLWLAASGVLVFVFRKVPPLAFVHNPLISCCIPFGVTWFMSKKTFDGKKPYSFMRSVIAYALRPKVTFAGKPVRLKKHRENADITVVRSEIIRAVSD</sequence>
<evidence type="ECO:0000313" key="2">
    <source>
        <dbReference type="EMBL" id="MCC2177158.1"/>
    </source>
</evidence>
<dbReference type="AlphaFoldDB" id="A0AAW4W4Q4"/>
<comment type="caution">
    <text evidence="2">The sequence shown here is derived from an EMBL/GenBank/DDBJ whole genome shotgun (WGS) entry which is preliminary data.</text>
</comment>
<evidence type="ECO:0000313" key="3">
    <source>
        <dbReference type="Proteomes" id="UP001298753"/>
    </source>
</evidence>
<gene>
    <name evidence="2" type="ORF">LKD22_08465</name>
</gene>
<dbReference type="EMBL" id="JAJEPX010000024">
    <property type="protein sequence ID" value="MCC2177158.1"/>
    <property type="molecule type" value="Genomic_DNA"/>
</dbReference>
<dbReference type="GeneID" id="98660238"/>
<organism evidence="2 3">
    <name type="scientific">Agathobaculum butyriciproducens</name>
    <dbReference type="NCBI Taxonomy" id="1628085"/>
    <lineage>
        <taxon>Bacteria</taxon>
        <taxon>Bacillati</taxon>
        <taxon>Bacillota</taxon>
        <taxon>Clostridia</taxon>
        <taxon>Eubacteriales</taxon>
        <taxon>Butyricicoccaceae</taxon>
        <taxon>Agathobaculum</taxon>
    </lineage>
</organism>
<dbReference type="Proteomes" id="UP001298753">
    <property type="component" value="Unassembled WGS sequence"/>
</dbReference>
<evidence type="ECO:0000256" key="1">
    <source>
        <dbReference type="SAM" id="Phobius"/>
    </source>
</evidence>
<accession>A0AAW4W4Q4</accession>
<proteinExistence type="predicted"/>
<keyword evidence="1" id="KW-0472">Membrane</keyword>
<protein>
    <submittedName>
        <fullName evidence="2">Conjugal transfer protein</fullName>
    </submittedName>
</protein>
<dbReference type="Pfam" id="PF12648">
    <property type="entry name" value="TcpE"/>
    <property type="match status" value="1"/>
</dbReference>
<feature type="transmembrane region" description="Helical" evidence="1">
    <location>
        <begin position="53"/>
        <end position="73"/>
    </location>
</feature>
<name>A0AAW4W4Q4_9FIRM</name>